<dbReference type="InterPro" id="IPR029026">
    <property type="entry name" value="tRNA_m1G_MTases_N"/>
</dbReference>
<organism evidence="14 15">
    <name type="scientific">Mageeibacillus indolicus</name>
    <dbReference type="NCBI Taxonomy" id="884684"/>
    <lineage>
        <taxon>Bacteria</taxon>
        <taxon>Bacillati</taxon>
        <taxon>Bacillota</taxon>
        <taxon>Clostridia</taxon>
        <taxon>Eubacteriales</taxon>
        <taxon>Oscillospiraceae</taxon>
        <taxon>Mageeibacillus</taxon>
    </lineage>
</organism>
<dbReference type="PANTHER" id="PTHR30027">
    <property type="entry name" value="RIBOSOMAL RNA SMALL SUBUNIT METHYLTRANSFERASE E"/>
    <property type="match status" value="1"/>
</dbReference>
<evidence type="ECO:0000256" key="12">
    <source>
        <dbReference type="PIRNR" id="PIRNR015601"/>
    </source>
</evidence>
<evidence type="ECO:0000256" key="3">
    <source>
        <dbReference type="ARBA" id="ARBA00012328"/>
    </source>
</evidence>
<dbReference type="InterPro" id="IPR029028">
    <property type="entry name" value="Alpha/beta_knot_MTases"/>
</dbReference>
<evidence type="ECO:0000256" key="10">
    <source>
        <dbReference type="ARBA" id="ARBA00025699"/>
    </source>
</evidence>
<dbReference type="RefSeq" id="WP_051820976.1">
    <property type="nucleotide sequence ID" value="NZ_NBZD01000001.1"/>
</dbReference>
<protein>
    <recommendedName>
        <fullName evidence="4 12">Ribosomal RNA small subunit methyltransferase E</fullName>
        <ecNumber evidence="3 12">2.1.1.193</ecNumber>
    </recommendedName>
</protein>
<dbReference type="SUPFAM" id="SSF75217">
    <property type="entry name" value="alpha/beta knot"/>
    <property type="match status" value="1"/>
</dbReference>
<evidence type="ECO:0000256" key="5">
    <source>
        <dbReference type="ARBA" id="ARBA00022490"/>
    </source>
</evidence>
<dbReference type="PANTHER" id="PTHR30027:SF3">
    <property type="entry name" value="16S RRNA (URACIL(1498)-N(3))-METHYLTRANSFERASE"/>
    <property type="match status" value="1"/>
</dbReference>
<comment type="function">
    <text evidence="10 12">Specifically methylates the N3 position of the uracil ring of uridine 1498 (m3U1498) in 16S rRNA. Acts on the fully assembled 30S ribosomal subunit.</text>
</comment>
<dbReference type="InterPro" id="IPR006700">
    <property type="entry name" value="RsmE"/>
</dbReference>
<dbReference type="EC" id="2.1.1.193" evidence="3 12"/>
<dbReference type="AlphaFoldDB" id="A0A2J8B428"/>
<dbReference type="GO" id="GO:0005737">
    <property type="term" value="C:cytoplasm"/>
    <property type="evidence" value="ECO:0007669"/>
    <property type="project" value="UniProtKB-SubCell"/>
</dbReference>
<dbReference type="Pfam" id="PF04452">
    <property type="entry name" value="Methyltrans_RNA"/>
    <property type="match status" value="1"/>
</dbReference>
<evidence type="ECO:0000256" key="7">
    <source>
        <dbReference type="ARBA" id="ARBA00022603"/>
    </source>
</evidence>
<comment type="catalytic activity">
    <reaction evidence="11 12">
        <text>uridine(1498) in 16S rRNA + S-adenosyl-L-methionine = N(3)-methyluridine(1498) in 16S rRNA + S-adenosyl-L-homocysteine + H(+)</text>
        <dbReference type="Rhea" id="RHEA:42920"/>
        <dbReference type="Rhea" id="RHEA-COMP:10283"/>
        <dbReference type="Rhea" id="RHEA-COMP:10284"/>
        <dbReference type="ChEBI" id="CHEBI:15378"/>
        <dbReference type="ChEBI" id="CHEBI:57856"/>
        <dbReference type="ChEBI" id="CHEBI:59789"/>
        <dbReference type="ChEBI" id="CHEBI:65315"/>
        <dbReference type="ChEBI" id="CHEBI:74502"/>
        <dbReference type="EC" id="2.1.1.193"/>
    </reaction>
</comment>
<accession>A0A2J8B428</accession>
<evidence type="ECO:0000256" key="4">
    <source>
        <dbReference type="ARBA" id="ARBA00013673"/>
    </source>
</evidence>
<evidence type="ECO:0000256" key="2">
    <source>
        <dbReference type="ARBA" id="ARBA00005528"/>
    </source>
</evidence>
<keyword evidence="6 12" id="KW-0698">rRNA processing</keyword>
<evidence type="ECO:0000256" key="9">
    <source>
        <dbReference type="ARBA" id="ARBA00022691"/>
    </source>
</evidence>
<reference evidence="15" key="1">
    <citation type="submission" date="2017-04" db="EMBL/GenBank/DDBJ databases">
        <authorList>
            <person name="Bumgarner R.E."/>
            <person name="Fredricks D.N."/>
            <person name="Srinivasan S."/>
        </authorList>
    </citation>
    <scope>NUCLEOTIDE SEQUENCE [LARGE SCALE GENOMIC DNA]</scope>
    <source>
        <strain evidence="15">KA00405</strain>
    </source>
</reference>
<evidence type="ECO:0000313" key="14">
    <source>
        <dbReference type="EMBL" id="PNH19537.1"/>
    </source>
</evidence>
<comment type="subcellular location">
    <subcellularLocation>
        <location evidence="1 12">Cytoplasm</location>
    </subcellularLocation>
</comment>
<name>A0A2J8B428_9FIRM</name>
<keyword evidence="9 12" id="KW-0949">S-adenosyl-L-methionine</keyword>
<dbReference type="Gene3D" id="3.40.1280.10">
    <property type="match status" value="1"/>
</dbReference>
<keyword evidence="8 12" id="KW-0808">Transferase</keyword>
<evidence type="ECO:0000256" key="6">
    <source>
        <dbReference type="ARBA" id="ARBA00022552"/>
    </source>
</evidence>
<feature type="domain" description="Ribosomal RNA small subunit methyltransferase E methyltransferase" evidence="13">
    <location>
        <begin position="70"/>
        <end position="241"/>
    </location>
</feature>
<comment type="caution">
    <text evidence="14">The sequence shown here is derived from an EMBL/GenBank/DDBJ whole genome shotgun (WGS) entry which is preliminary data.</text>
</comment>
<dbReference type="NCBIfam" id="TIGR00046">
    <property type="entry name" value="RsmE family RNA methyltransferase"/>
    <property type="match status" value="1"/>
</dbReference>
<sequence length="246" mass="27285">MKKVRLEVDLDEGWQQISLDAAARHHLCNVQRALSGEKVLLVDKSGRRFFSELGENGCVKRMGDCLADTEPPYRVHLIQGMPKGDKWEFILQKGVELGATDFYPLNLQRSIARVKKEDLSKKVIRWNKIIAAAALQSGRTGCPIIHPVTDLKACVAELALLPNTLRVVAWEEERSLSLADAISDYRKHCGIPEHICIVIGPEGGLAADEIGVLKESGFQVVSLGRRILRTETAGIMALANLTYEFE</sequence>
<dbReference type="GO" id="GO:0070042">
    <property type="term" value="F:rRNA (uridine-N3-)-methyltransferase activity"/>
    <property type="evidence" value="ECO:0007669"/>
    <property type="project" value="TreeGrafter"/>
</dbReference>
<gene>
    <name evidence="14" type="ORF">B7R76_01230</name>
</gene>
<comment type="similarity">
    <text evidence="2 12">Belongs to the RNA methyltransferase RsmE family.</text>
</comment>
<dbReference type="GO" id="GO:0070475">
    <property type="term" value="P:rRNA base methylation"/>
    <property type="evidence" value="ECO:0007669"/>
    <property type="project" value="TreeGrafter"/>
</dbReference>
<dbReference type="PIRSF" id="PIRSF015601">
    <property type="entry name" value="MTase_slr0722"/>
    <property type="match status" value="1"/>
</dbReference>
<evidence type="ECO:0000256" key="11">
    <source>
        <dbReference type="ARBA" id="ARBA00047944"/>
    </source>
</evidence>
<keyword evidence="5 12" id="KW-0963">Cytoplasm</keyword>
<evidence type="ECO:0000313" key="15">
    <source>
        <dbReference type="Proteomes" id="UP000236394"/>
    </source>
</evidence>
<keyword evidence="7 12" id="KW-0489">Methyltransferase</keyword>
<dbReference type="CDD" id="cd18084">
    <property type="entry name" value="RsmE-like"/>
    <property type="match status" value="1"/>
</dbReference>
<dbReference type="InterPro" id="IPR046886">
    <property type="entry name" value="RsmE_MTase_dom"/>
</dbReference>
<evidence type="ECO:0000256" key="8">
    <source>
        <dbReference type="ARBA" id="ARBA00022679"/>
    </source>
</evidence>
<evidence type="ECO:0000259" key="13">
    <source>
        <dbReference type="Pfam" id="PF04452"/>
    </source>
</evidence>
<dbReference type="EMBL" id="NBZD01000001">
    <property type="protein sequence ID" value="PNH19537.1"/>
    <property type="molecule type" value="Genomic_DNA"/>
</dbReference>
<proteinExistence type="inferred from homology"/>
<evidence type="ECO:0000256" key="1">
    <source>
        <dbReference type="ARBA" id="ARBA00004496"/>
    </source>
</evidence>
<dbReference type="Proteomes" id="UP000236394">
    <property type="component" value="Unassembled WGS sequence"/>
</dbReference>